<dbReference type="AlphaFoldDB" id="A0A0B6ZYQ4"/>
<reference evidence="1" key="1">
    <citation type="submission" date="2014-12" db="EMBL/GenBank/DDBJ databases">
        <title>Insight into the proteome of Arion vulgaris.</title>
        <authorList>
            <person name="Aradska J."/>
            <person name="Bulat T."/>
            <person name="Smidak R."/>
            <person name="Sarate P."/>
            <person name="Gangsoo J."/>
            <person name="Sialana F."/>
            <person name="Bilban M."/>
            <person name="Lubec G."/>
        </authorList>
    </citation>
    <scope>NUCLEOTIDE SEQUENCE</scope>
    <source>
        <tissue evidence="1">Skin</tissue>
    </source>
</reference>
<sequence>MLDSHALNIINILVQWVSLGRECKDCGNINPQFAINQLIAYNSNDDDDVVIYTNGSVYSDEKSVWVS</sequence>
<name>A0A0B6ZYQ4_9EUPU</name>
<proteinExistence type="predicted"/>
<organism evidence="1">
    <name type="scientific">Arion vulgaris</name>
    <dbReference type="NCBI Taxonomy" id="1028688"/>
    <lineage>
        <taxon>Eukaryota</taxon>
        <taxon>Metazoa</taxon>
        <taxon>Spiralia</taxon>
        <taxon>Lophotrochozoa</taxon>
        <taxon>Mollusca</taxon>
        <taxon>Gastropoda</taxon>
        <taxon>Heterobranchia</taxon>
        <taxon>Euthyneura</taxon>
        <taxon>Panpulmonata</taxon>
        <taxon>Eupulmonata</taxon>
        <taxon>Stylommatophora</taxon>
        <taxon>Helicina</taxon>
        <taxon>Arionoidea</taxon>
        <taxon>Arionidae</taxon>
        <taxon>Arion</taxon>
    </lineage>
</organism>
<gene>
    <name evidence="1" type="primary">ORF88024</name>
</gene>
<protein>
    <submittedName>
        <fullName evidence="1">Uncharacterized protein</fullName>
    </submittedName>
</protein>
<accession>A0A0B6ZYQ4</accession>
<evidence type="ECO:0000313" key="1">
    <source>
        <dbReference type="EMBL" id="CEK73733.1"/>
    </source>
</evidence>
<dbReference type="EMBL" id="HACG01026868">
    <property type="protein sequence ID" value="CEK73733.1"/>
    <property type="molecule type" value="Transcribed_RNA"/>
</dbReference>